<dbReference type="SMART" id="SM01075">
    <property type="entry name" value="CDT1"/>
    <property type="match status" value="1"/>
</dbReference>
<dbReference type="Gene3D" id="1.10.10.1420">
    <property type="entry name" value="DNA replication factor Cdt1, C-terminal WH domain"/>
    <property type="match status" value="1"/>
</dbReference>
<dbReference type="GO" id="GO:0003677">
    <property type="term" value="F:DNA binding"/>
    <property type="evidence" value="ECO:0007669"/>
    <property type="project" value="InterPro"/>
</dbReference>
<reference evidence="3" key="1">
    <citation type="submission" date="2021-01" db="UniProtKB">
        <authorList>
            <consortium name="EnsemblPlants"/>
        </authorList>
    </citation>
    <scope>IDENTIFICATION</scope>
</reference>
<organism evidence="3 4">
    <name type="scientific">Kalanchoe fedtschenkoi</name>
    <name type="common">Lavender scallops</name>
    <name type="synonym">South American air plant</name>
    <dbReference type="NCBI Taxonomy" id="63787"/>
    <lineage>
        <taxon>Eukaryota</taxon>
        <taxon>Viridiplantae</taxon>
        <taxon>Streptophyta</taxon>
        <taxon>Embryophyta</taxon>
        <taxon>Tracheophyta</taxon>
        <taxon>Spermatophyta</taxon>
        <taxon>Magnoliopsida</taxon>
        <taxon>eudicotyledons</taxon>
        <taxon>Gunneridae</taxon>
        <taxon>Pentapetalae</taxon>
        <taxon>Saxifragales</taxon>
        <taxon>Crassulaceae</taxon>
        <taxon>Kalanchoe</taxon>
    </lineage>
</organism>
<dbReference type="EnsemblPlants" id="Kaladp0035s0058.1.v1.1">
    <property type="protein sequence ID" value="Kaladp0035s0058.1.v1.1"/>
    <property type="gene ID" value="Kaladp0035s0058.v1.1"/>
</dbReference>
<dbReference type="Proteomes" id="UP000594263">
    <property type="component" value="Unplaced"/>
</dbReference>
<feature type="region of interest" description="Disordered" evidence="1">
    <location>
        <begin position="202"/>
        <end position="231"/>
    </location>
</feature>
<keyword evidence="4" id="KW-1185">Reference proteome</keyword>
<feature type="domain" description="CDT1 Geminin-binding" evidence="2">
    <location>
        <begin position="75"/>
        <end position="204"/>
    </location>
</feature>
<evidence type="ECO:0000259" key="2">
    <source>
        <dbReference type="SMART" id="SM01075"/>
    </source>
</evidence>
<evidence type="ECO:0000256" key="1">
    <source>
        <dbReference type="SAM" id="MobiDB-lite"/>
    </source>
</evidence>
<feature type="compositionally biased region" description="Polar residues" evidence="1">
    <location>
        <begin position="205"/>
        <end position="217"/>
    </location>
</feature>
<dbReference type="SUPFAM" id="SSF46785">
    <property type="entry name" value="Winged helix' DNA-binding domain"/>
    <property type="match status" value="1"/>
</dbReference>
<dbReference type="Pfam" id="PF08839">
    <property type="entry name" value="CDT1"/>
    <property type="match status" value="1"/>
</dbReference>
<evidence type="ECO:0000313" key="3">
    <source>
        <dbReference type="EnsemblPlants" id="Kaladp0035s0058.1.v1.1"/>
    </source>
</evidence>
<dbReference type="InterPro" id="IPR014939">
    <property type="entry name" value="CDT1_Gemini-bd-like"/>
</dbReference>
<sequence length="498" mass="55595">MEEGSKFDEAKQSILDFKCRKTLNAAHKPCDEFPSRTDMKRPDAVPKLEAGIASATPEKASERLAVKSKQEAVELPERYRAIVELFRQMTCSLRLLNLCKKSPTFHNIFPQVEILAKRKFSYKHLAQIKYILPEAVQIDKILIHDEESQCMKQDLRITLVFDVVKDHMQTSNFTALSLLFLSRVVDVFSTHSEDYDIPEAALPQPFSQENGSASPETDLQEASIGPTSSSVDTGLLEDTILMSSQIEQNSSENTAAQRVNSSPISLTVTDCHPGCSLACDSPMMNRNLEAAKLMVETPAQLTPKRATLETEDSLTAISNNGLGLEKPAKRSLDFTYEKANEYVLDNTMGKNEHLMTMQHDILQTSRSKEYLTAGNVKSNEEDEDGGNNCTVPGPDSDKSISEMRCKMSSSLCGCVTVIRHIFQSVNYFPVTKKELVFKILVNSLELVEREMAEEHLEQLELLLPNWISKTISPSGDLMYSIKKVSDISTVLADLKAIE</sequence>
<name>A0A7N0TFR9_KALFE</name>
<dbReference type="InterPro" id="IPR038090">
    <property type="entry name" value="Cdt1_C_WH_dom_sf"/>
</dbReference>
<dbReference type="Gramene" id="Kaladp0035s0058.1.v1.1">
    <property type="protein sequence ID" value="Kaladp0035s0058.1.v1.1"/>
    <property type="gene ID" value="Kaladp0035s0058.v1.1"/>
</dbReference>
<dbReference type="AlphaFoldDB" id="A0A7N0TFR9"/>
<dbReference type="GO" id="GO:0000076">
    <property type="term" value="P:DNA replication checkpoint signaling"/>
    <property type="evidence" value="ECO:0007669"/>
    <property type="project" value="TreeGrafter"/>
</dbReference>
<dbReference type="PANTHER" id="PTHR28637">
    <property type="entry name" value="DNA REPLICATION FACTOR CDT1"/>
    <property type="match status" value="1"/>
</dbReference>
<dbReference type="GO" id="GO:0005634">
    <property type="term" value="C:nucleus"/>
    <property type="evidence" value="ECO:0007669"/>
    <property type="project" value="TreeGrafter"/>
</dbReference>
<accession>A0A7N0TFR9</accession>
<dbReference type="GO" id="GO:0071163">
    <property type="term" value="P:DNA replication preinitiation complex assembly"/>
    <property type="evidence" value="ECO:0007669"/>
    <property type="project" value="InterPro"/>
</dbReference>
<protein>
    <recommendedName>
        <fullName evidence="2">CDT1 Geminin-binding domain-containing protein</fullName>
    </recommendedName>
</protein>
<evidence type="ECO:0000313" key="4">
    <source>
        <dbReference type="Proteomes" id="UP000594263"/>
    </source>
</evidence>
<dbReference type="GO" id="GO:0000278">
    <property type="term" value="P:mitotic cell cycle"/>
    <property type="evidence" value="ECO:0007669"/>
    <property type="project" value="TreeGrafter"/>
</dbReference>
<proteinExistence type="predicted"/>
<dbReference type="OMA" id="THPEGCD"/>
<dbReference type="PANTHER" id="PTHR28637:SF13">
    <property type="entry name" value="EXPRESSED PROTEIN"/>
    <property type="match status" value="1"/>
</dbReference>
<dbReference type="GO" id="GO:0070182">
    <property type="term" value="F:DNA polymerase binding"/>
    <property type="evidence" value="ECO:0007669"/>
    <property type="project" value="TreeGrafter"/>
</dbReference>
<dbReference type="InterPro" id="IPR036390">
    <property type="entry name" value="WH_DNA-bd_sf"/>
</dbReference>
<dbReference type="InterPro" id="IPR045173">
    <property type="entry name" value="Cdt1"/>
</dbReference>
<dbReference type="CDD" id="cd08674">
    <property type="entry name" value="Cdt1_m"/>
    <property type="match status" value="1"/>
</dbReference>
<dbReference type="GO" id="GO:0030174">
    <property type="term" value="P:regulation of DNA-templated DNA replication initiation"/>
    <property type="evidence" value="ECO:0007669"/>
    <property type="project" value="InterPro"/>
</dbReference>